<protein>
    <submittedName>
        <fullName evidence="1">Uncharacterized protein</fullName>
    </submittedName>
</protein>
<sequence>MPLVPRIVVDALVILKWVLGAGRELRHEAFQKMKLLRNLGMIHEPLNEEMIGLCFQVSDYGREG</sequence>
<proteinExistence type="predicted"/>
<comment type="caution">
    <text evidence="1">The sequence shown here is derived from an EMBL/GenBank/DDBJ whole genome shotgun (WGS) entry which is preliminary data.</text>
</comment>
<gene>
    <name evidence="1" type="ORF">ENS06_03500</name>
</gene>
<reference evidence="1" key="1">
    <citation type="journal article" date="2020" name="mSystems">
        <title>Genome- and Community-Level Interaction Insights into Carbon Utilization and Element Cycling Functions of Hydrothermarchaeota in Hydrothermal Sediment.</title>
        <authorList>
            <person name="Zhou Z."/>
            <person name="Liu Y."/>
            <person name="Xu W."/>
            <person name="Pan J."/>
            <person name="Luo Z.H."/>
            <person name="Li M."/>
        </authorList>
    </citation>
    <scope>NUCLEOTIDE SEQUENCE [LARGE SCALE GENOMIC DNA]</scope>
    <source>
        <strain evidence="1">SpSt-456</strain>
    </source>
</reference>
<dbReference type="AlphaFoldDB" id="A0A831ZJ54"/>
<organism evidence="1">
    <name type="scientific">Desulfacinum infernum</name>
    <dbReference type="NCBI Taxonomy" id="35837"/>
    <lineage>
        <taxon>Bacteria</taxon>
        <taxon>Pseudomonadati</taxon>
        <taxon>Thermodesulfobacteriota</taxon>
        <taxon>Syntrophobacteria</taxon>
        <taxon>Syntrophobacterales</taxon>
        <taxon>Syntrophobacteraceae</taxon>
        <taxon>Desulfacinum</taxon>
    </lineage>
</organism>
<dbReference type="EMBL" id="DSTK01000012">
    <property type="protein sequence ID" value="HFK96376.1"/>
    <property type="molecule type" value="Genomic_DNA"/>
</dbReference>
<name>A0A831ZJ54_9BACT</name>
<accession>A0A831ZJ54</accession>
<evidence type="ECO:0000313" key="1">
    <source>
        <dbReference type="EMBL" id="HFK96376.1"/>
    </source>
</evidence>